<name>A0ABQ9Z1E4_9CRUS</name>
<keyword evidence="2" id="KW-1185">Reference proteome</keyword>
<organism evidence="1 2">
    <name type="scientific">Daphnia magna</name>
    <dbReference type="NCBI Taxonomy" id="35525"/>
    <lineage>
        <taxon>Eukaryota</taxon>
        <taxon>Metazoa</taxon>
        <taxon>Ecdysozoa</taxon>
        <taxon>Arthropoda</taxon>
        <taxon>Crustacea</taxon>
        <taxon>Branchiopoda</taxon>
        <taxon>Diplostraca</taxon>
        <taxon>Cladocera</taxon>
        <taxon>Anomopoda</taxon>
        <taxon>Daphniidae</taxon>
        <taxon>Daphnia</taxon>
    </lineage>
</organism>
<proteinExistence type="predicted"/>
<evidence type="ECO:0000313" key="1">
    <source>
        <dbReference type="EMBL" id="KAK4006726.1"/>
    </source>
</evidence>
<sequence>MDRKMVAANVGYHPPAAVWVYLEHFELNGFVNQDSDSSSCLNLAVFVYYVVFIEFDSECVLPECFGNGFLLAGSEPTFFWFLAEAILVVAVGIFDPEPAFDGPIEGSSTGCSISLYSSSKFGRSLVKMRHILSSFRLDASCPVYRISAQISMVSLRMKFHLEEFPWEHRLRIL</sequence>
<comment type="caution">
    <text evidence="1">The sequence shown here is derived from an EMBL/GenBank/DDBJ whole genome shotgun (WGS) entry which is preliminary data.</text>
</comment>
<protein>
    <submittedName>
        <fullName evidence="1">Uncharacterized protein</fullName>
    </submittedName>
</protein>
<reference evidence="1 2" key="1">
    <citation type="journal article" date="2023" name="Nucleic Acids Res.">
        <title>The hologenome of Daphnia magna reveals possible DNA methylation and microbiome-mediated evolution of the host genome.</title>
        <authorList>
            <person name="Chaturvedi A."/>
            <person name="Li X."/>
            <person name="Dhandapani V."/>
            <person name="Marshall H."/>
            <person name="Kissane S."/>
            <person name="Cuenca-Cambronero M."/>
            <person name="Asole G."/>
            <person name="Calvet F."/>
            <person name="Ruiz-Romero M."/>
            <person name="Marangio P."/>
            <person name="Guigo R."/>
            <person name="Rago D."/>
            <person name="Mirbahai L."/>
            <person name="Eastwood N."/>
            <person name="Colbourne J.K."/>
            <person name="Zhou J."/>
            <person name="Mallon E."/>
            <person name="Orsini L."/>
        </authorList>
    </citation>
    <scope>NUCLEOTIDE SEQUENCE [LARGE SCALE GENOMIC DNA]</scope>
    <source>
        <strain evidence="1">LRV0_1</strain>
    </source>
</reference>
<accession>A0ABQ9Z1E4</accession>
<gene>
    <name evidence="1" type="ORF">OUZ56_011884</name>
</gene>
<dbReference type="EMBL" id="JAOYFB010000002">
    <property type="protein sequence ID" value="KAK4006726.1"/>
    <property type="molecule type" value="Genomic_DNA"/>
</dbReference>
<dbReference type="Proteomes" id="UP001234178">
    <property type="component" value="Unassembled WGS sequence"/>
</dbReference>
<evidence type="ECO:0000313" key="2">
    <source>
        <dbReference type="Proteomes" id="UP001234178"/>
    </source>
</evidence>